<dbReference type="Proteomes" id="UP000228775">
    <property type="component" value="Unassembled WGS sequence"/>
</dbReference>
<protein>
    <recommendedName>
        <fullName evidence="3">HAD family hydrolase</fullName>
    </recommendedName>
</protein>
<comment type="caution">
    <text evidence="1">The sequence shown here is derived from an EMBL/GenBank/DDBJ whole genome shotgun (WGS) entry which is preliminary data.</text>
</comment>
<feature type="non-terminal residue" evidence="1">
    <location>
        <position position="166"/>
    </location>
</feature>
<dbReference type="NCBIfam" id="TIGR01549">
    <property type="entry name" value="HAD-SF-IA-v1"/>
    <property type="match status" value="1"/>
</dbReference>
<dbReference type="PANTHER" id="PTHR43611">
    <property type="entry name" value="ALPHA-D-GLUCOSE 1-PHOSPHATE PHOSPHATASE"/>
    <property type="match status" value="1"/>
</dbReference>
<dbReference type="InterPro" id="IPR006439">
    <property type="entry name" value="HAD-SF_hydro_IA"/>
</dbReference>
<reference evidence="2" key="1">
    <citation type="submission" date="2017-09" db="EMBL/GenBank/DDBJ databases">
        <title>Depth-based differentiation of microbial function through sediment-hosted aquifers and enrichment of novel symbionts in the deep terrestrial subsurface.</title>
        <authorList>
            <person name="Probst A.J."/>
            <person name="Ladd B."/>
            <person name="Jarett J.K."/>
            <person name="Geller-Mcgrath D.E."/>
            <person name="Sieber C.M.K."/>
            <person name="Emerson J.B."/>
            <person name="Anantharaman K."/>
            <person name="Thomas B.C."/>
            <person name="Malmstrom R."/>
            <person name="Stieglmeier M."/>
            <person name="Klingl A."/>
            <person name="Woyke T."/>
            <person name="Ryan C.M."/>
            <person name="Banfield J.F."/>
        </authorList>
    </citation>
    <scope>NUCLEOTIDE SEQUENCE [LARGE SCALE GENOMIC DNA]</scope>
</reference>
<organism evidence="1 2">
    <name type="scientific">Candidatus Portnoybacteria bacterium CG06_land_8_20_14_3_00_39_12</name>
    <dbReference type="NCBI Taxonomy" id="1974809"/>
    <lineage>
        <taxon>Bacteria</taxon>
        <taxon>Candidatus Portnoyibacteriota</taxon>
    </lineage>
</organism>
<evidence type="ECO:0000313" key="2">
    <source>
        <dbReference type="Proteomes" id="UP000228775"/>
    </source>
</evidence>
<dbReference type="InterPro" id="IPR023214">
    <property type="entry name" value="HAD_sf"/>
</dbReference>
<dbReference type="NCBIfam" id="TIGR01509">
    <property type="entry name" value="HAD-SF-IA-v3"/>
    <property type="match status" value="1"/>
</dbReference>
<dbReference type="AlphaFoldDB" id="A0A2M7AWR0"/>
<dbReference type="EMBL" id="PEVY01000059">
    <property type="protein sequence ID" value="PIU75052.1"/>
    <property type="molecule type" value="Genomic_DNA"/>
</dbReference>
<dbReference type="Gene3D" id="3.40.50.1000">
    <property type="entry name" value="HAD superfamily/HAD-like"/>
    <property type="match status" value="1"/>
</dbReference>
<dbReference type="SFLD" id="SFLDS00003">
    <property type="entry name" value="Haloacid_Dehalogenase"/>
    <property type="match status" value="1"/>
</dbReference>
<dbReference type="Pfam" id="PF00702">
    <property type="entry name" value="Hydrolase"/>
    <property type="match status" value="1"/>
</dbReference>
<dbReference type="SUPFAM" id="SSF56784">
    <property type="entry name" value="HAD-like"/>
    <property type="match status" value="1"/>
</dbReference>
<evidence type="ECO:0008006" key="3">
    <source>
        <dbReference type="Google" id="ProtNLM"/>
    </source>
</evidence>
<dbReference type="InterPro" id="IPR036412">
    <property type="entry name" value="HAD-like_sf"/>
</dbReference>
<evidence type="ECO:0000313" key="1">
    <source>
        <dbReference type="EMBL" id="PIU75052.1"/>
    </source>
</evidence>
<name>A0A2M7AWR0_9BACT</name>
<accession>A0A2M7AWR0</accession>
<dbReference type="SFLD" id="SFLDG01129">
    <property type="entry name" value="C1.5:_HAD__Beta-PGM__Phosphata"/>
    <property type="match status" value="1"/>
</dbReference>
<proteinExistence type="predicted"/>
<dbReference type="PRINTS" id="PR00413">
    <property type="entry name" value="HADHALOGNASE"/>
</dbReference>
<sequence length="166" mass="19343">MKAIIFDFGGVIALQKGLYYVPIFPDAEMWHQAEEGKIAEDDFWKKLEEYYHKTVDEIMQMLFAERELNVALIEFLKSKKPQMKFGFINNGLSRLTEKIAEEWKLGEVFEVMIISSKEKLAKPDPKIFLLACERLGVKPEECIYVGRKENYVNIAQSLGMKSFVYE</sequence>
<dbReference type="PANTHER" id="PTHR43611:SF3">
    <property type="entry name" value="FLAVIN MONONUCLEOTIDE HYDROLASE 1, CHLOROPLATIC"/>
    <property type="match status" value="1"/>
</dbReference>
<gene>
    <name evidence="1" type="ORF">COS76_02855</name>
</gene>